<dbReference type="RefSeq" id="WP_155700912.1">
    <property type="nucleotide sequence ID" value="NZ_CP034235.1"/>
</dbReference>
<reference evidence="3" key="1">
    <citation type="submission" date="2018-11" db="EMBL/GenBank/DDBJ databases">
        <title>Complete genome sequence of Paenibacillus sp. ML311-T8.</title>
        <authorList>
            <person name="Nam Y.-D."/>
            <person name="Kang J."/>
            <person name="Chung W.-H."/>
            <person name="Park Y.S."/>
        </authorList>
    </citation>
    <scope>NUCLEOTIDE SEQUENCE [LARGE SCALE GENOMIC DNA]</scope>
    <source>
        <strain evidence="3">ML311-T8</strain>
    </source>
</reference>
<dbReference type="Pfam" id="PF21882">
    <property type="entry name" value="Gp53-like_C"/>
    <property type="match status" value="1"/>
</dbReference>
<gene>
    <name evidence="2" type="ORF">EHS13_13825</name>
</gene>
<dbReference type="OrthoDB" id="1624444at2"/>
<dbReference type="Gene3D" id="2.160.20.10">
    <property type="entry name" value="Single-stranded right-handed beta-helix, Pectin lyase-like"/>
    <property type="match status" value="1"/>
</dbReference>
<dbReference type="KEGG" id="ppsc:EHS13_13825"/>
<name>A0A6B8RJ41_9BACL</name>
<evidence type="ECO:0000259" key="1">
    <source>
        <dbReference type="Pfam" id="PF21882"/>
    </source>
</evidence>
<dbReference type="EMBL" id="CP034235">
    <property type="protein sequence ID" value="QGQ95877.1"/>
    <property type="molecule type" value="Genomic_DNA"/>
</dbReference>
<dbReference type="AlphaFoldDB" id="A0A6B8RJ41"/>
<sequence length="799" mass="81134">MGAFGGLFITNKGRALQAKAQTGVVLVFNRIAMGDGTITSQVIADLNSLISQKKTLAIEKLRTLGAGKAVVGGSFSNGDIVTGFYFRELGVFAQDPDEGEILYCYANAGAGAEYIPAGGGPDIVQKFIDVVTIVGNVATVSATINESLVFTTVADFNTHKNAATLDHPDSSVITAKIAPKAVTAAKIADNTVGAGQMVAGAATDTVIGNRTPVDTVSAVVGADTPTNLFSKLANMIKQITGGATWATAATTNLAALLTAMGLRATISNPVFTGTVTLGQDPASALQAATKQYVDAYALGLDTKVSCRAVATSNITLSGTQTVDGVVLVVGNRILVSGQTTASQNGIYVVAAGAWARSSDADTSAEVTSGMYTYIEEGTANGKNGWSLLTADPIVLGTTALTFTLFNGPGSVVAGAGLNKTGNTLSIPASSVTDSMFGTRTIVDSTAQTGGAAAAPTTLWSQLGNMIKGITGKVNWYTLPVVSLETLNVTTPKVSTSDMTYYVRTDGSNSNTGLGNTAGGAFLTIAKAVSMIPQILNHTYTISIAAGTYAETVNITGLSGSGNLVITAATVINVNNVKTTSVGVRLQLNSINAATTTLDGFYIEYCQWVYLQSCQSTGITATGSGVLCYGSKVIVSGGTFANKANGIASSGVGSLYSYSNSGTGNTRGLFAIESSVIGIQSGQPSGVTNMATSSGGVISPDTGVINPWGDNTSAISKAASGYQKFPSGLIIQWGNFTGVATGGVITFPLAFPTLCASVVANLTSGPTSPIISAANFSTTNTNIYSSTGATMNGSYVAIGY</sequence>
<organism evidence="2 3">
    <name type="scientific">Paenibacillus psychroresistens</name>
    <dbReference type="NCBI Taxonomy" id="1778678"/>
    <lineage>
        <taxon>Bacteria</taxon>
        <taxon>Bacillati</taxon>
        <taxon>Bacillota</taxon>
        <taxon>Bacilli</taxon>
        <taxon>Bacillales</taxon>
        <taxon>Paenibacillaceae</taxon>
        <taxon>Paenibacillus</taxon>
    </lineage>
</organism>
<dbReference type="SUPFAM" id="SSF51126">
    <property type="entry name" value="Pectin lyase-like"/>
    <property type="match status" value="1"/>
</dbReference>
<dbReference type="Gene3D" id="2.60.40.3940">
    <property type="match status" value="1"/>
</dbReference>
<evidence type="ECO:0000313" key="2">
    <source>
        <dbReference type="EMBL" id="QGQ95877.1"/>
    </source>
</evidence>
<dbReference type="Proteomes" id="UP000426246">
    <property type="component" value="Chromosome"/>
</dbReference>
<accession>A0A6B8RJ41</accession>
<feature type="domain" description="Putative tail fiber protein gp53-like C-terminal" evidence="1">
    <location>
        <begin position="723"/>
        <end position="799"/>
    </location>
</feature>
<protein>
    <recommendedName>
        <fullName evidence="1">Putative tail fiber protein gp53-like C-terminal domain-containing protein</fullName>
    </recommendedName>
</protein>
<dbReference type="InterPro" id="IPR054075">
    <property type="entry name" value="Gp53-like_C"/>
</dbReference>
<keyword evidence="3" id="KW-1185">Reference proteome</keyword>
<proteinExistence type="predicted"/>
<dbReference type="InterPro" id="IPR011050">
    <property type="entry name" value="Pectin_lyase_fold/virulence"/>
</dbReference>
<evidence type="ECO:0000313" key="3">
    <source>
        <dbReference type="Proteomes" id="UP000426246"/>
    </source>
</evidence>
<dbReference type="InterPro" id="IPR012334">
    <property type="entry name" value="Pectin_lyas_fold"/>
</dbReference>